<name>A0AAF0DLE6_9EURO</name>
<dbReference type="PANTHER" id="PTHR39244">
    <property type="entry name" value="NATTERIN-4"/>
    <property type="match status" value="1"/>
</dbReference>
<dbReference type="InterPro" id="IPR053237">
    <property type="entry name" value="Natterin_C"/>
</dbReference>
<dbReference type="AlphaFoldDB" id="A0AAF0DLE6"/>
<dbReference type="InterPro" id="IPR035992">
    <property type="entry name" value="Ricin_B-like_lectins"/>
</dbReference>
<dbReference type="PANTHER" id="PTHR39244:SF5">
    <property type="entry name" value="NATTERIN-3-LIKE"/>
    <property type="match status" value="1"/>
</dbReference>
<proteinExistence type="predicted"/>
<dbReference type="EMBL" id="CP120630">
    <property type="protein sequence ID" value="WEW60424.1"/>
    <property type="molecule type" value="Genomic_DNA"/>
</dbReference>
<gene>
    <name evidence="1" type="ORF">PRK78_005910</name>
</gene>
<protein>
    <submittedName>
        <fullName evidence="1">Uncharacterized protein</fullName>
    </submittedName>
</protein>
<dbReference type="InterPro" id="IPR004991">
    <property type="entry name" value="Aerolysin-like"/>
</dbReference>
<dbReference type="Proteomes" id="UP001219355">
    <property type="component" value="Chromosome 4"/>
</dbReference>
<evidence type="ECO:0000313" key="1">
    <source>
        <dbReference type="EMBL" id="WEW60424.1"/>
    </source>
</evidence>
<sequence length="315" mass="35690">MPELYIPPPQISFRLKSYSTNYVLYSRHSNEPTFDHFGGSIFDDQWWQLIPGTGKHSGYYLIKSKKTGKVLFSRNSPAPYVGHVGGNGQYDDNYFKLEAGSGKHANHFRLRNYASDTVIYSRLTRTPNLGNYDAWRTVYDDQYWMFHFEDMEISRITYQIDQGKIIASNTEQLGSETVTNNSSINQTAEFDFSETKTTSSTFERTHGFTISAGESGKLEVPFVADYTLKLELSTTHTFKWGETATESKLYAARFPATAAPHTKITATATITRSQIAVPFTIYSKSVSTGYEVATHGTYRGITYWNICSDIKETKL</sequence>
<dbReference type="Pfam" id="PF03318">
    <property type="entry name" value="ETX_MTX2"/>
    <property type="match status" value="1"/>
</dbReference>
<dbReference type="Gene3D" id="2.80.10.50">
    <property type="match status" value="1"/>
</dbReference>
<evidence type="ECO:0000313" key="2">
    <source>
        <dbReference type="Proteomes" id="UP001219355"/>
    </source>
</evidence>
<reference evidence="1" key="1">
    <citation type="submission" date="2023-03" db="EMBL/GenBank/DDBJ databases">
        <title>Emydomyces testavorans Genome Sequence.</title>
        <authorList>
            <person name="Hoyer L."/>
        </authorList>
    </citation>
    <scope>NUCLEOTIDE SEQUENCE</scope>
    <source>
        <strain evidence="1">16-2883</strain>
    </source>
</reference>
<keyword evidence="2" id="KW-1185">Reference proteome</keyword>
<accession>A0AAF0DLE6</accession>
<dbReference type="CDD" id="cd23424">
    <property type="entry name" value="beta-trefoil_Ricin_BEL-like"/>
    <property type="match status" value="1"/>
</dbReference>
<organism evidence="1 2">
    <name type="scientific">Emydomyces testavorans</name>
    <dbReference type="NCBI Taxonomy" id="2070801"/>
    <lineage>
        <taxon>Eukaryota</taxon>
        <taxon>Fungi</taxon>
        <taxon>Dikarya</taxon>
        <taxon>Ascomycota</taxon>
        <taxon>Pezizomycotina</taxon>
        <taxon>Eurotiomycetes</taxon>
        <taxon>Eurotiomycetidae</taxon>
        <taxon>Onygenales</taxon>
        <taxon>Nannizziopsiaceae</taxon>
        <taxon>Emydomyces</taxon>
    </lineage>
</organism>
<dbReference type="SUPFAM" id="SSF50370">
    <property type="entry name" value="Ricin B-like lectins"/>
    <property type="match status" value="1"/>
</dbReference>
<dbReference type="SUPFAM" id="SSF56973">
    <property type="entry name" value="Aerolisin/ETX pore-forming domain"/>
    <property type="match status" value="1"/>
</dbReference>
<dbReference type="Gene3D" id="2.170.15.10">
    <property type="entry name" value="Proaerolysin, chain A, domain 3"/>
    <property type="match status" value="1"/>
</dbReference>